<reference evidence="2" key="2">
    <citation type="submission" date="2025-08" db="UniProtKB">
        <authorList>
            <consortium name="RefSeq"/>
        </authorList>
    </citation>
    <scope>IDENTIFICATION</scope>
    <source>
        <tissue evidence="2">Etiolated seedlings</tissue>
    </source>
</reference>
<dbReference type="PANTHER" id="PTHR33070">
    <property type="entry name" value="OS06G0725500 PROTEIN"/>
    <property type="match status" value="1"/>
</dbReference>
<accession>A0A1S2YNN2</accession>
<dbReference type="Pfam" id="PF03087">
    <property type="entry name" value="BPS1"/>
    <property type="match status" value="1"/>
</dbReference>
<dbReference type="RefSeq" id="XP_004507517.3">
    <property type="nucleotide sequence ID" value="XM_004507460.3"/>
</dbReference>
<dbReference type="STRING" id="3827.A0A1S2YNN2"/>
<keyword evidence="1" id="KW-1185">Reference proteome</keyword>
<gene>
    <name evidence="2" type="primary">LOC101500682</name>
</gene>
<organism evidence="1 2">
    <name type="scientific">Cicer arietinum</name>
    <name type="common">Chickpea</name>
    <name type="synonym">Garbanzo</name>
    <dbReference type="NCBI Taxonomy" id="3827"/>
    <lineage>
        <taxon>Eukaryota</taxon>
        <taxon>Viridiplantae</taxon>
        <taxon>Streptophyta</taxon>
        <taxon>Embryophyta</taxon>
        <taxon>Tracheophyta</taxon>
        <taxon>Spermatophyta</taxon>
        <taxon>Magnoliopsida</taxon>
        <taxon>eudicotyledons</taxon>
        <taxon>Gunneridae</taxon>
        <taxon>Pentapetalae</taxon>
        <taxon>rosids</taxon>
        <taxon>fabids</taxon>
        <taxon>Fabales</taxon>
        <taxon>Fabaceae</taxon>
        <taxon>Papilionoideae</taxon>
        <taxon>50 kb inversion clade</taxon>
        <taxon>NPAAA clade</taxon>
        <taxon>Hologalegina</taxon>
        <taxon>IRL clade</taxon>
        <taxon>Cicereae</taxon>
        <taxon>Cicer</taxon>
    </lineage>
</organism>
<evidence type="ECO:0000313" key="1">
    <source>
        <dbReference type="Proteomes" id="UP000087171"/>
    </source>
</evidence>
<dbReference type="GO" id="GO:0048367">
    <property type="term" value="P:shoot system development"/>
    <property type="evidence" value="ECO:0007669"/>
    <property type="project" value="InterPro"/>
</dbReference>
<dbReference type="InterPro" id="IPR004320">
    <property type="entry name" value="BPS1_pln"/>
</dbReference>
<evidence type="ECO:0000313" key="2">
    <source>
        <dbReference type="RefSeq" id="XP_004507517.3"/>
    </source>
</evidence>
<protein>
    <submittedName>
        <fullName evidence="2">Uncharacterized protein LOC101500682</fullName>
    </submittedName>
</protein>
<dbReference type="AlphaFoldDB" id="A0A1S2YNN2"/>
<dbReference type="PANTHER" id="PTHR33070:SF129">
    <property type="entry name" value="DUF241 DOMAIN PROTEIN"/>
    <property type="match status" value="1"/>
</dbReference>
<dbReference type="OrthoDB" id="1701699at2759"/>
<dbReference type="Proteomes" id="UP000087171">
    <property type="component" value="Chromosome Ca6"/>
</dbReference>
<name>A0A1S2YNN2_CICAR</name>
<dbReference type="KEGG" id="cam:101500682"/>
<proteinExistence type="predicted"/>
<dbReference type="GO" id="GO:0048364">
    <property type="term" value="P:root development"/>
    <property type="evidence" value="ECO:0007669"/>
    <property type="project" value="InterPro"/>
</dbReference>
<reference evidence="1" key="1">
    <citation type="journal article" date="2013" name="Nat. Biotechnol.">
        <title>Draft genome sequence of chickpea (Cicer arietinum) provides a resource for trait improvement.</title>
        <authorList>
            <person name="Varshney R.K."/>
            <person name="Song C."/>
            <person name="Saxena R.K."/>
            <person name="Azam S."/>
            <person name="Yu S."/>
            <person name="Sharpe A.G."/>
            <person name="Cannon S."/>
            <person name="Baek J."/>
            <person name="Rosen B.D."/>
            <person name="Tar'an B."/>
            <person name="Millan T."/>
            <person name="Zhang X."/>
            <person name="Ramsay L.D."/>
            <person name="Iwata A."/>
            <person name="Wang Y."/>
            <person name="Nelson W."/>
            <person name="Farmer A.D."/>
            <person name="Gaur P.M."/>
            <person name="Soderlund C."/>
            <person name="Penmetsa R.V."/>
            <person name="Xu C."/>
            <person name="Bharti A.K."/>
            <person name="He W."/>
            <person name="Winter P."/>
            <person name="Zhao S."/>
            <person name="Hane J.K."/>
            <person name="Carrasquilla-Garcia N."/>
            <person name="Condie J.A."/>
            <person name="Upadhyaya H.D."/>
            <person name="Luo M.C."/>
            <person name="Thudi M."/>
            <person name="Gowda C.L."/>
            <person name="Singh N.P."/>
            <person name="Lichtenzveig J."/>
            <person name="Gali K.K."/>
            <person name="Rubio J."/>
            <person name="Nadarajan N."/>
            <person name="Dolezel J."/>
            <person name="Bansal K.C."/>
            <person name="Xu X."/>
            <person name="Edwards D."/>
            <person name="Zhang G."/>
            <person name="Kahl G."/>
            <person name="Gil J."/>
            <person name="Singh K.B."/>
            <person name="Datta S.K."/>
            <person name="Jackson S.A."/>
            <person name="Wang J."/>
            <person name="Cook D.R."/>
        </authorList>
    </citation>
    <scope>NUCLEOTIDE SEQUENCE [LARGE SCALE GENOMIC DNA]</scope>
    <source>
        <strain evidence="1">cv. CDC Frontier</strain>
    </source>
</reference>
<sequence>MKQKPTTKIQNKLCILSPSPIVFYCVILQKKNKMESNTKNSMHIRCNSLPSAPHPLVPQFHENLQRLKDSEATSTSSISHKLSGLMDLHDCADKLLQLSTTQQTLTLECGEKSVDDLLEGSLRLLDICSTAQDCLLRSKENMHVVQSVIRRKSVAGVEFTVEGEKYLTSRKMIKKEIQKVLRNLKGMKNELIACSSSKDNENSSIFVMLKEAEAVTVRSLESMLLFVSDSKGQSKKSIWSTMSKMMQPTRVSCDYSQESDSNEFVKVDATLQSLISHKVLSVENIHSHMENLEICIEDLEGGVEQLSRQLIRTRVSLLNIFSQ</sequence>